<keyword evidence="2" id="KW-1185">Reference proteome</keyword>
<dbReference type="EMBL" id="CAVMJV010000018">
    <property type="protein sequence ID" value="CAK5061056.1"/>
    <property type="molecule type" value="Genomic_DNA"/>
</dbReference>
<comment type="caution">
    <text evidence="1">The sequence shown here is derived from an EMBL/GenBank/DDBJ whole genome shotgun (WGS) entry which is preliminary data.</text>
</comment>
<protein>
    <submittedName>
        <fullName evidence="1">Uncharacterized protein</fullName>
    </submittedName>
</protein>
<evidence type="ECO:0000313" key="2">
    <source>
        <dbReference type="Proteomes" id="UP001497535"/>
    </source>
</evidence>
<accession>A0ACB0YSW0</accession>
<reference evidence="1" key="1">
    <citation type="submission" date="2023-11" db="EMBL/GenBank/DDBJ databases">
        <authorList>
            <person name="Poullet M."/>
        </authorList>
    </citation>
    <scope>NUCLEOTIDE SEQUENCE</scope>
    <source>
        <strain evidence="1">E1834</strain>
    </source>
</reference>
<gene>
    <name evidence="1" type="ORF">MENTE1834_LOCUS16130</name>
</gene>
<name>A0ACB0YSW0_MELEN</name>
<organism evidence="1 2">
    <name type="scientific">Meloidogyne enterolobii</name>
    <name type="common">Root-knot nematode worm</name>
    <name type="synonym">Meloidogyne mayaguensis</name>
    <dbReference type="NCBI Taxonomy" id="390850"/>
    <lineage>
        <taxon>Eukaryota</taxon>
        <taxon>Metazoa</taxon>
        <taxon>Ecdysozoa</taxon>
        <taxon>Nematoda</taxon>
        <taxon>Chromadorea</taxon>
        <taxon>Rhabditida</taxon>
        <taxon>Tylenchina</taxon>
        <taxon>Tylenchomorpha</taxon>
        <taxon>Tylenchoidea</taxon>
        <taxon>Meloidogynidae</taxon>
        <taxon>Meloidogyninae</taxon>
        <taxon>Meloidogyne</taxon>
    </lineage>
</organism>
<dbReference type="Proteomes" id="UP001497535">
    <property type="component" value="Unassembled WGS sequence"/>
</dbReference>
<proteinExistence type="predicted"/>
<sequence>MRLCQRILYTFIFYVFCTFFSKLTMKIFRFKINSLFKAKKLVNNYIVLV</sequence>
<evidence type="ECO:0000313" key="1">
    <source>
        <dbReference type="EMBL" id="CAK5061056.1"/>
    </source>
</evidence>